<feature type="transmembrane region" description="Helical" evidence="2">
    <location>
        <begin position="186"/>
        <end position="205"/>
    </location>
</feature>
<protein>
    <recommendedName>
        <fullName evidence="5">Transmembrane protein</fullName>
    </recommendedName>
</protein>
<evidence type="ECO:0008006" key="5">
    <source>
        <dbReference type="Google" id="ProtNLM"/>
    </source>
</evidence>
<sequence>MLSSTYTTDVLAIWGCASALLIAYIVLAVKARQTRRAATASLLLVSLIPFIVVLAIHPGSTLWYRFCRVVIMLLLAILQILAAYVFATFWQKCCAALAGCLELAWVVAGTVLLQTQWPMVLLVFGHSLFCFAVAQDFKNLRHSRETTKLIKFLYGASICLSAIAAIWAFVMFVLALRHKAIDHPVVTLYVLTILKLVPIMILDHIKDRTRESIPSESPSSPQDQSHRSVNPPILLDNISEDGAKEPIPSESCKSARGQDVSRFSYDLTGRGQLLEPIIKGIERRRQQLLERFV</sequence>
<feature type="region of interest" description="Disordered" evidence="1">
    <location>
        <begin position="211"/>
        <end position="231"/>
    </location>
</feature>
<comment type="caution">
    <text evidence="3">The sequence shown here is derived from an EMBL/GenBank/DDBJ whole genome shotgun (WGS) entry which is preliminary data.</text>
</comment>
<feature type="transmembrane region" description="Helical" evidence="2">
    <location>
        <begin position="149"/>
        <end position="174"/>
    </location>
</feature>
<keyword evidence="2" id="KW-0472">Membrane</keyword>
<feature type="transmembrane region" description="Helical" evidence="2">
    <location>
        <begin position="37"/>
        <end position="56"/>
    </location>
</feature>
<dbReference type="KEGG" id="amus:LMH87_007585"/>
<evidence type="ECO:0000313" key="3">
    <source>
        <dbReference type="EMBL" id="KAJ4161552.1"/>
    </source>
</evidence>
<feature type="transmembrane region" description="Helical" evidence="2">
    <location>
        <begin position="119"/>
        <end position="137"/>
    </location>
</feature>
<dbReference type="AlphaFoldDB" id="A0A9W8QJF3"/>
<keyword evidence="2" id="KW-1133">Transmembrane helix</keyword>
<evidence type="ECO:0000256" key="1">
    <source>
        <dbReference type="SAM" id="MobiDB-lite"/>
    </source>
</evidence>
<feature type="transmembrane region" description="Helical" evidence="2">
    <location>
        <begin position="12"/>
        <end position="30"/>
    </location>
</feature>
<reference evidence="3" key="1">
    <citation type="journal article" date="2023" name="Access Microbiol">
        <title>De-novo genome assembly for Akanthomyces muscarius, a biocontrol agent of insect agricultural pests.</title>
        <authorList>
            <person name="Erdos Z."/>
            <person name="Studholme D.J."/>
            <person name="Raymond B."/>
            <person name="Sharma M."/>
        </authorList>
    </citation>
    <scope>NUCLEOTIDE SEQUENCE</scope>
    <source>
        <strain evidence="3">Ve6</strain>
    </source>
</reference>
<dbReference type="RefSeq" id="XP_056057936.1">
    <property type="nucleotide sequence ID" value="XM_056199493.1"/>
</dbReference>
<dbReference type="EMBL" id="JAJHUN010000002">
    <property type="protein sequence ID" value="KAJ4161552.1"/>
    <property type="molecule type" value="Genomic_DNA"/>
</dbReference>
<organism evidence="3 4">
    <name type="scientific">Akanthomyces muscarius</name>
    <name type="common">Entomopathogenic fungus</name>
    <name type="synonym">Lecanicillium muscarium</name>
    <dbReference type="NCBI Taxonomy" id="2231603"/>
    <lineage>
        <taxon>Eukaryota</taxon>
        <taxon>Fungi</taxon>
        <taxon>Dikarya</taxon>
        <taxon>Ascomycota</taxon>
        <taxon>Pezizomycotina</taxon>
        <taxon>Sordariomycetes</taxon>
        <taxon>Hypocreomycetidae</taxon>
        <taxon>Hypocreales</taxon>
        <taxon>Cordycipitaceae</taxon>
        <taxon>Akanthomyces</taxon>
    </lineage>
</organism>
<keyword evidence="4" id="KW-1185">Reference proteome</keyword>
<accession>A0A9W8QJF3</accession>
<keyword evidence="2" id="KW-0812">Transmembrane</keyword>
<gene>
    <name evidence="3" type="ORF">LMH87_007585</name>
</gene>
<proteinExistence type="predicted"/>
<dbReference type="GeneID" id="80894744"/>
<feature type="transmembrane region" description="Helical" evidence="2">
    <location>
        <begin position="62"/>
        <end position="86"/>
    </location>
</feature>
<evidence type="ECO:0000313" key="4">
    <source>
        <dbReference type="Proteomes" id="UP001144673"/>
    </source>
</evidence>
<feature type="transmembrane region" description="Helical" evidence="2">
    <location>
        <begin position="93"/>
        <end position="113"/>
    </location>
</feature>
<dbReference type="Proteomes" id="UP001144673">
    <property type="component" value="Unassembled WGS sequence"/>
</dbReference>
<evidence type="ECO:0000256" key="2">
    <source>
        <dbReference type="SAM" id="Phobius"/>
    </source>
</evidence>
<name>A0A9W8QJF3_AKAMU</name>